<feature type="chain" id="PRO_5016178296" description="Outer membrane protein beta-barrel domain-containing protein" evidence="1">
    <location>
        <begin position="24"/>
        <end position="254"/>
    </location>
</feature>
<dbReference type="OrthoDB" id="192997at2"/>
<evidence type="ECO:0000256" key="1">
    <source>
        <dbReference type="SAM" id="SignalP"/>
    </source>
</evidence>
<dbReference type="Proteomes" id="UP000244896">
    <property type="component" value="Chromosome"/>
</dbReference>
<accession>A0A2U8E1M9</accession>
<dbReference type="KEGG" id="elut:CKA38_04380"/>
<evidence type="ECO:0000313" key="3">
    <source>
        <dbReference type="Proteomes" id="UP000244896"/>
    </source>
</evidence>
<sequence length="254" mass="28775">MKLRTTLALVTAAVGLTTLTAQAQTTSQWEGSFEMRYSTRYVFRGDKKAGQSMQANFEFNPITGQDGFFVGGWANQPFASEKDFEFDLYGGYKYHWQGFEFSGGLIGYFYPEADNNQTDYTYEVYASANREILENWGATVTAYYDIRTKDLTFEAATGYRIPFNIEQFPASVDFSLFVGNSNIRDQYPDTPGPDVKDNYSYYGVTVSASVWFTKNLRATVGVQYGDTINRKSWSYGYHDGSDNLYGYAGIGLKW</sequence>
<keyword evidence="3" id="KW-1185">Reference proteome</keyword>
<dbReference type="EMBL" id="CP023004">
    <property type="protein sequence ID" value="AWI08594.1"/>
    <property type="molecule type" value="Genomic_DNA"/>
</dbReference>
<evidence type="ECO:0008006" key="4">
    <source>
        <dbReference type="Google" id="ProtNLM"/>
    </source>
</evidence>
<gene>
    <name evidence="2" type="ORF">CKA38_04380</name>
</gene>
<dbReference type="AlphaFoldDB" id="A0A2U8E1M9"/>
<feature type="signal peptide" evidence="1">
    <location>
        <begin position="1"/>
        <end position="23"/>
    </location>
</feature>
<keyword evidence="1" id="KW-0732">Signal</keyword>
<reference evidence="2 3" key="1">
    <citation type="journal article" date="2018" name="Syst. Appl. Microbiol.">
        <title>Ereboglobus luteus gen. nov. sp. nov. from cockroach guts, and new insights into the oxygen relationship of the genera Opitutus and Didymococcus (Verrucomicrobia: Opitutaceae).</title>
        <authorList>
            <person name="Tegtmeier D."/>
            <person name="Belitz A."/>
            <person name="Radek R."/>
            <person name="Heimerl T."/>
            <person name="Brune A."/>
        </authorList>
    </citation>
    <scope>NUCLEOTIDE SEQUENCE [LARGE SCALE GENOMIC DNA]</scope>
    <source>
        <strain evidence="2 3">Ho45</strain>
    </source>
</reference>
<organism evidence="2 3">
    <name type="scientific">Ereboglobus luteus</name>
    <dbReference type="NCBI Taxonomy" id="1796921"/>
    <lineage>
        <taxon>Bacteria</taxon>
        <taxon>Pseudomonadati</taxon>
        <taxon>Verrucomicrobiota</taxon>
        <taxon>Opitutia</taxon>
        <taxon>Opitutales</taxon>
        <taxon>Opitutaceae</taxon>
        <taxon>Ereboglobus</taxon>
    </lineage>
</organism>
<protein>
    <recommendedName>
        <fullName evidence="4">Outer membrane protein beta-barrel domain-containing protein</fullName>
    </recommendedName>
</protein>
<evidence type="ECO:0000313" key="2">
    <source>
        <dbReference type="EMBL" id="AWI08594.1"/>
    </source>
</evidence>
<name>A0A2U8E1M9_9BACT</name>
<proteinExistence type="predicted"/>
<dbReference type="RefSeq" id="WP_108824402.1">
    <property type="nucleotide sequence ID" value="NZ_CP023004.1"/>
</dbReference>